<organism evidence="1 2">
    <name type="scientific">Alternaria tenuissima</name>
    <dbReference type="NCBI Taxonomy" id="119927"/>
    <lineage>
        <taxon>Eukaryota</taxon>
        <taxon>Fungi</taxon>
        <taxon>Dikarya</taxon>
        <taxon>Ascomycota</taxon>
        <taxon>Pezizomycotina</taxon>
        <taxon>Dothideomycetes</taxon>
        <taxon>Pleosporomycetidae</taxon>
        <taxon>Pleosporales</taxon>
        <taxon>Pleosporineae</taxon>
        <taxon>Pleosporaceae</taxon>
        <taxon>Alternaria</taxon>
        <taxon>Alternaria sect. Alternaria</taxon>
        <taxon>Alternaria alternata complex</taxon>
    </lineage>
</organism>
<dbReference type="Proteomes" id="UP000293195">
    <property type="component" value="Unassembled WGS sequence"/>
</dbReference>
<evidence type="ECO:0000313" key="1">
    <source>
        <dbReference type="EMBL" id="RYO01168.1"/>
    </source>
</evidence>
<gene>
    <name evidence="1" type="ORF">AA0119_g5456</name>
</gene>
<dbReference type="EMBL" id="PDXF01000016">
    <property type="protein sequence ID" value="RYO01168.1"/>
    <property type="molecule type" value="Genomic_DNA"/>
</dbReference>
<evidence type="ECO:0000313" key="2">
    <source>
        <dbReference type="Proteomes" id="UP000293195"/>
    </source>
</evidence>
<accession>A0ABY0GET3</accession>
<sequence length="61" mass="6214">MHAVGCIDSGLHTGASQLAATATVQGAIANSRSVSLGRLTVFTADSEHDEGRGQCTQLDAE</sequence>
<comment type="caution">
    <text evidence="1">The sequence shown here is derived from an EMBL/GenBank/DDBJ whole genome shotgun (WGS) entry which is preliminary data.</text>
</comment>
<name>A0ABY0GET3_9PLEO</name>
<protein>
    <submittedName>
        <fullName evidence="1">Uncharacterized protein</fullName>
    </submittedName>
</protein>
<proteinExistence type="predicted"/>
<reference evidence="2" key="1">
    <citation type="journal article" date="2019" name="bioRxiv">
        <title>Genomics, evolutionary history and diagnostics of the Alternaria alternata species group including apple and Asian pear pathotypes.</title>
        <authorList>
            <person name="Armitage A.D."/>
            <person name="Cockerton H.M."/>
            <person name="Sreenivasaprasad S."/>
            <person name="Woodhall J.W."/>
            <person name="Lane C.R."/>
            <person name="Harrison R.J."/>
            <person name="Clarkson J.P."/>
        </authorList>
    </citation>
    <scope>NUCLEOTIDE SEQUENCE [LARGE SCALE GENOMIC DNA]</scope>
    <source>
        <strain evidence="2">FERA 635</strain>
    </source>
</reference>
<keyword evidence="2" id="KW-1185">Reference proteome</keyword>